<accession>A0A6J7LCV8</accession>
<proteinExistence type="predicted"/>
<name>A0A6J7LCV8_9ZZZZ</name>
<evidence type="ECO:0000313" key="2">
    <source>
        <dbReference type="EMBL" id="CAB4965967.1"/>
    </source>
</evidence>
<sequence>MLKFISQLLTASLIAFLSIQTATANPLAPKISITTINTPNLKVVGSNGERGAAIAKLGDSKFLLGGGRNGSNLYLYDLNTKSEQLIGQVISPNQRINDSRFAITDIAVLASDSKSASILISYPIYNKAGKCVVVKLSAYEVALTEKPTLSKQKDWFTSKPCVPVSAVQHAAGRLEVIDKATVYLTIGDLGFKKIGSKSARGDLGSVFKVGASKVEKISSGHRNQQGIVLIGTDLYTSEHGPRGGDELNLIKKGIDYGWPSVTYGDRYSFFDYVKPNRPGTHEGFEKPLYYWVPSVAPTELIQLPPVLNWGNWSEQLVMGTLANQSLIFIQLLDKQKVGAVVSVDVGQRIRDLEVTSTGSILATTDSGQLLLITPAA</sequence>
<evidence type="ECO:0000259" key="1">
    <source>
        <dbReference type="Pfam" id="PF07995"/>
    </source>
</evidence>
<dbReference type="InterPro" id="IPR011042">
    <property type="entry name" value="6-blade_b-propeller_TolB-like"/>
</dbReference>
<dbReference type="Pfam" id="PF07995">
    <property type="entry name" value="GSDH"/>
    <property type="match status" value="1"/>
</dbReference>
<reference evidence="2" key="1">
    <citation type="submission" date="2020-05" db="EMBL/GenBank/DDBJ databases">
        <authorList>
            <person name="Chiriac C."/>
            <person name="Salcher M."/>
            <person name="Ghai R."/>
            <person name="Kavagutti S V."/>
        </authorList>
    </citation>
    <scope>NUCLEOTIDE SEQUENCE</scope>
</reference>
<protein>
    <submittedName>
        <fullName evidence="2">Unannotated protein</fullName>
    </submittedName>
</protein>
<gene>
    <name evidence="2" type="ORF">UFOPK3883_00782</name>
</gene>
<dbReference type="Gene3D" id="2.120.10.30">
    <property type="entry name" value="TolB, C-terminal domain"/>
    <property type="match status" value="1"/>
</dbReference>
<dbReference type="SUPFAM" id="SSF50952">
    <property type="entry name" value="Soluble quinoprotein glucose dehydrogenase"/>
    <property type="match status" value="1"/>
</dbReference>
<dbReference type="InterPro" id="IPR012938">
    <property type="entry name" value="Glc/Sorbosone_DH"/>
</dbReference>
<dbReference type="InterPro" id="IPR011041">
    <property type="entry name" value="Quinoprot_gluc/sorb_DH_b-prop"/>
</dbReference>
<feature type="domain" description="Glucose/Sorbosone dehydrogenase" evidence="1">
    <location>
        <begin position="97"/>
        <end position="369"/>
    </location>
</feature>
<dbReference type="EMBL" id="CAFBNV010000064">
    <property type="protein sequence ID" value="CAB4965967.1"/>
    <property type="molecule type" value="Genomic_DNA"/>
</dbReference>
<organism evidence="2">
    <name type="scientific">freshwater metagenome</name>
    <dbReference type="NCBI Taxonomy" id="449393"/>
    <lineage>
        <taxon>unclassified sequences</taxon>
        <taxon>metagenomes</taxon>
        <taxon>ecological metagenomes</taxon>
    </lineage>
</organism>
<dbReference type="AlphaFoldDB" id="A0A6J7LCV8"/>